<dbReference type="InterPro" id="IPR012340">
    <property type="entry name" value="NA-bd_OB-fold"/>
</dbReference>
<dbReference type="EMBL" id="BDOQ01000014">
    <property type="protein sequence ID" value="GBG15171.1"/>
    <property type="molecule type" value="Genomic_DNA"/>
</dbReference>
<dbReference type="OrthoDB" id="5288992at2"/>
<dbReference type="PANTHER" id="PTHR23355">
    <property type="entry name" value="RIBONUCLEASE"/>
    <property type="match status" value="1"/>
</dbReference>
<evidence type="ECO:0000259" key="1">
    <source>
        <dbReference type="SMART" id="SM00955"/>
    </source>
</evidence>
<dbReference type="GO" id="GO:0003723">
    <property type="term" value="F:RNA binding"/>
    <property type="evidence" value="ECO:0007669"/>
    <property type="project" value="InterPro"/>
</dbReference>
<evidence type="ECO:0000313" key="3">
    <source>
        <dbReference type="Proteomes" id="UP000245081"/>
    </source>
</evidence>
<dbReference type="EC" id="3.1.13.1" evidence="2"/>
<dbReference type="InterPro" id="IPR050180">
    <property type="entry name" value="RNR_Ribonuclease"/>
</dbReference>
<sequence length="612" mass="68749">MNVFYEEEGSFKIGSVMTENPGSLQVEALHGKRSKIKSANVLLKFENPLAGFMEQAQSGADDIDVDFLWECCGEPEFGFEELAKDYFGHAPNPVEAASVAIRLHSAPMYFYRKGKGRYKAAPEDNLKAALAAQERKRIQAEKVAEYVEQIKAHKLPAEFGDKLDMLIYEPDKNTLEWKALDEASIETGMSHIKLLETCGAIASAHDYHFGAFLREHFPGGIAFPSHGSVVVPDDLPQADVDAFSIDDSTTTEIDDAFSILALENGNTRVGIHIAAPSLGILPGSELDAIALQRLSTVYMPGNKITMLPEPAIEPFSLLAGHWRPALSLYLEVAPDFSIVDNQSRVEMVKIAENLRHDTLEPHFNEETLTEHSGHEYWERLSSLHQLAESLEKARGKYDPNRLPQVDYNFYVEDGKVRITERKRGSPMDKLVAELMIYANAHWGGLLAQNGIPGIYRAQTGGKVFMTTEAEPHQGLGVAQYAWSTSPLRRAVDLINQRQMIALLQGTEPAYAKGNEALTTAMRDFDFAYNIYNDFQQRMERYWCLQYLIQENVQEVNATVWRENLVRLDGIPYMTKVHSLPELAAGERVRLKVEKVDPLMMDLYCKFQGKIEV</sequence>
<dbReference type="Proteomes" id="UP000245081">
    <property type="component" value="Unassembled WGS sequence"/>
</dbReference>
<dbReference type="SUPFAM" id="SSF50249">
    <property type="entry name" value="Nucleic acid-binding proteins"/>
    <property type="match status" value="1"/>
</dbReference>
<keyword evidence="2" id="KW-0378">Hydrolase</keyword>
<dbReference type="GO" id="GO:0008859">
    <property type="term" value="F:exoribonuclease II activity"/>
    <property type="evidence" value="ECO:0007669"/>
    <property type="project" value="UniProtKB-EC"/>
</dbReference>
<name>A0A2R5FFP4_9PROT</name>
<dbReference type="InterPro" id="IPR001900">
    <property type="entry name" value="RNase_II/R"/>
</dbReference>
<dbReference type="GO" id="GO:0005829">
    <property type="term" value="C:cytosol"/>
    <property type="evidence" value="ECO:0007669"/>
    <property type="project" value="TreeGrafter"/>
</dbReference>
<feature type="domain" description="RNB" evidence="1">
    <location>
        <begin position="234"/>
        <end position="505"/>
    </location>
</feature>
<keyword evidence="3" id="KW-1185">Reference proteome</keyword>
<evidence type="ECO:0000313" key="2">
    <source>
        <dbReference type="EMBL" id="GBG15171.1"/>
    </source>
</evidence>
<dbReference type="SMART" id="SM00955">
    <property type="entry name" value="RNB"/>
    <property type="match status" value="1"/>
</dbReference>
<dbReference type="Pfam" id="PF00773">
    <property type="entry name" value="RNB"/>
    <property type="match status" value="2"/>
</dbReference>
<dbReference type="GO" id="GO:0006402">
    <property type="term" value="P:mRNA catabolic process"/>
    <property type="evidence" value="ECO:0007669"/>
    <property type="project" value="TreeGrafter"/>
</dbReference>
<organism evidence="2 3">
    <name type="scientific">Novimethylophilus kurashikiensis</name>
    <dbReference type="NCBI Taxonomy" id="1825523"/>
    <lineage>
        <taxon>Bacteria</taxon>
        <taxon>Pseudomonadati</taxon>
        <taxon>Pseudomonadota</taxon>
        <taxon>Betaproteobacteria</taxon>
        <taxon>Nitrosomonadales</taxon>
        <taxon>Methylophilaceae</taxon>
        <taxon>Novimethylophilus</taxon>
    </lineage>
</organism>
<protein>
    <submittedName>
        <fullName evidence="2">Exoribonuclease II</fullName>
        <ecNumber evidence="2">3.1.13.1</ecNumber>
    </submittedName>
</protein>
<proteinExistence type="predicted"/>
<accession>A0A2R5FFP4</accession>
<dbReference type="PANTHER" id="PTHR23355:SF9">
    <property type="entry name" value="DIS3-LIKE EXONUCLEASE 2"/>
    <property type="match status" value="1"/>
</dbReference>
<dbReference type="RefSeq" id="WP_109016343.1">
    <property type="nucleotide sequence ID" value="NZ_BDOQ01000014.1"/>
</dbReference>
<comment type="caution">
    <text evidence="2">The sequence shown here is derived from an EMBL/GenBank/DDBJ whole genome shotgun (WGS) entry which is preliminary data.</text>
</comment>
<dbReference type="AlphaFoldDB" id="A0A2R5FFP4"/>
<gene>
    <name evidence="2" type="primary">rnb</name>
    <name evidence="2" type="ORF">NMK_2774</name>
</gene>
<reference evidence="2 3" key="1">
    <citation type="journal article" date="2018" name="Environ. Microbiol.">
        <title>Isolation and genomic characterization of Novimethylophilus kurashikiensis gen. nov. sp. nov., a new lanthanide-dependent methylotrophic species of Methylophilaceae.</title>
        <authorList>
            <person name="Lv H."/>
            <person name="Sahin N."/>
            <person name="Tani A."/>
        </authorList>
    </citation>
    <scope>NUCLEOTIDE SEQUENCE [LARGE SCALE GENOMIC DNA]</scope>
    <source>
        <strain evidence="2 3">La2-4</strain>
    </source>
</reference>